<name>A0A6H1ZH41_9ZZZZ</name>
<feature type="compositionally biased region" description="Low complexity" evidence="1">
    <location>
        <begin position="83"/>
        <end position="97"/>
    </location>
</feature>
<accession>A0A6H1ZH41</accession>
<dbReference type="EMBL" id="MT142615">
    <property type="protein sequence ID" value="QJA86103.1"/>
    <property type="molecule type" value="Genomic_DNA"/>
</dbReference>
<sequence>MVKFDAPKDAVPRVDLPKGELAAEAQTTTINIKGRCLVLATDGNQVDIVQCTMGLLELKQALEMLHAEVIRKIQATATRKSGPADAPAPAAAEPEPA</sequence>
<dbReference type="EMBL" id="MT144854">
    <property type="protein sequence ID" value="QJI00467.1"/>
    <property type="molecule type" value="Genomic_DNA"/>
</dbReference>
<organism evidence="2">
    <name type="scientific">viral metagenome</name>
    <dbReference type="NCBI Taxonomy" id="1070528"/>
    <lineage>
        <taxon>unclassified sequences</taxon>
        <taxon>metagenomes</taxon>
        <taxon>organismal metagenomes</taxon>
    </lineage>
</organism>
<gene>
    <name evidence="3" type="ORF">MM415A01536_0010</name>
    <name evidence="4" type="ORF">MM415B02128_0002</name>
    <name evidence="2" type="ORF">TM448A00526_0009</name>
    <name evidence="5" type="ORF">TM448B01967_0003</name>
</gene>
<evidence type="ECO:0000313" key="2">
    <source>
        <dbReference type="EMBL" id="QJA46779.1"/>
    </source>
</evidence>
<evidence type="ECO:0000313" key="5">
    <source>
        <dbReference type="EMBL" id="QJI00467.1"/>
    </source>
</evidence>
<dbReference type="AlphaFoldDB" id="A0A6H1ZH41"/>
<evidence type="ECO:0000313" key="3">
    <source>
        <dbReference type="EMBL" id="QJA76283.1"/>
    </source>
</evidence>
<protein>
    <submittedName>
        <fullName evidence="2">Uncharacterized protein</fullName>
    </submittedName>
</protein>
<evidence type="ECO:0000256" key="1">
    <source>
        <dbReference type="SAM" id="MobiDB-lite"/>
    </source>
</evidence>
<proteinExistence type="predicted"/>
<feature type="region of interest" description="Disordered" evidence="1">
    <location>
        <begin position="76"/>
        <end position="97"/>
    </location>
</feature>
<reference evidence="2" key="1">
    <citation type="submission" date="2020-03" db="EMBL/GenBank/DDBJ databases">
        <title>The deep terrestrial virosphere.</title>
        <authorList>
            <person name="Holmfeldt K."/>
            <person name="Nilsson E."/>
            <person name="Simone D."/>
            <person name="Lopez-Fernandez M."/>
            <person name="Wu X."/>
            <person name="de Brujin I."/>
            <person name="Lundin D."/>
            <person name="Andersson A."/>
            <person name="Bertilsson S."/>
            <person name="Dopson M."/>
        </authorList>
    </citation>
    <scope>NUCLEOTIDE SEQUENCE</scope>
    <source>
        <strain evidence="3">MM415A01536</strain>
        <strain evidence="4">MM415B02128</strain>
        <strain evidence="2">TM448A00526</strain>
        <strain evidence="5">TM448B01967</strain>
    </source>
</reference>
<dbReference type="EMBL" id="MT142215">
    <property type="protein sequence ID" value="QJA76283.1"/>
    <property type="molecule type" value="Genomic_DNA"/>
</dbReference>
<dbReference type="EMBL" id="MT144021">
    <property type="protein sequence ID" value="QJA46779.1"/>
    <property type="molecule type" value="Genomic_DNA"/>
</dbReference>
<evidence type="ECO:0000313" key="4">
    <source>
        <dbReference type="EMBL" id="QJA86103.1"/>
    </source>
</evidence>